<protein>
    <recommendedName>
        <fullName evidence="3">Head-tail joining protein</fullName>
    </recommendedName>
</protein>
<sequence length="64" mass="7228">MADNYVVREQYKGVVEVDGQLVPMREEANQEALIETQPAAEEPHYNGGGEPKQRRRRKSVGDSN</sequence>
<evidence type="ECO:0000313" key="2">
    <source>
        <dbReference type="EMBL" id="XDG30727.1"/>
    </source>
</evidence>
<evidence type="ECO:0008006" key="3">
    <source>
        <dbReference type="Google" id="ProtNLM"/>
    </source>
</evidence>
<name>A0AB39AJ15_9VIRU</name>
<reference evidence="2" key="1">
    <citation type="submission" date="2024-06" db="EMBL/GenBank/DDBJ databases">
        <title>Genomic analysis of Salmonella phages.</title>
        <authorList>
            <person name="Cao S."/>
            <person name="Wang Z."/>
            <person name="Li Y."/>
        </authorList>
    </citation>
    <scope>NUCLEOTIDE SEQUENCE</scope>
</reference>
<accession>A0AB39AJ15</accession>
<proteinExistence type="predicted"/>
<dbReference type="EMBL" id="PP932687">
    <property type="protein sequence ID" value="XDG30727.1"/>
    <property type="molecule type" value="Genomic_DNA"/>
</dbReference>
<organism evidence="2">
    <name type="scientific">Salmonella phage vB_SalP_LDDK01</name>
    <dbReference type="NCBI Taxonomy" id="3073996"/>
    <lineage>
        <taxon>Viruses</taxon>
    </lineage>
</organism>
<evidence type="ECO:0000256" key="1">
    <source>
        <dbReference type="SAM" id="MobiDB-lite"/>
    </source>
</evidence>
<feature type="region of interest" description="Disordered" evidence="1">
    <location>
        <begin position="29"/>
        <end position="64"/>
    </location>
</feature>